<evidence type="ECO:0000313" key="3">
    <source>
        <dbReference type="Proteomes" id="UP000577362"/>
    </source>
</evidence>
<dbReference type="AlphaFoldDB" id="A0A840C0D8"/>
<proteinExistence type="predicted"/>
<organism evidence="2 3">
    <name type="scientific">Chelatococcus caeni</name>
    <dbReference type="NCBI Taxonomy" id="1348468"/>
    <lineage>
        <taxon>Bacteria</taxon>
        <taxon>Pseudomonadati</taxon>
        <taxon>Pseudomonadota</taxon>
        <taxon>Alphaproteobacteria</taxon>
        <taxon>Hyphomicrobiales</taxon>
        <taxon>Chelatococcaceae</taxon>
        <taxon>Chelatococcus</taxon>
    </lineage>
</organism>
<name>A0A840C0D8_9HYPH</name>
<dbReference type="Pfam" id="PF18856">
    <property type="entry name" value="baeRF_family12"/>
    <property type="match status" value="1"/>
</dbReference>
<gene>
    <name evidence="2" type="ORF">GGR16_004318</name>
</gene>
<sequence length="149" mass="16848">MSGLRLAHDTWVLVGDGEKALFFRNEGDAAYPNLVVENIFAQDNPPNREQATDVPGRMNRGRPSNNKSAIEPTDWHRLAKDRFASEVAETLYRAAHEKRFERLVVVAPPQTLGELRKAFHKEVSERIVAEVDKTLTSHPVYDIEKVLTA</sequence>
<dbReference type="InterPro" id="IPR041374">
    <property type="entry name" value="BaeRF_family12"/>
</dbReference>
<accession>A0A840C0D8</accession>
<protein>
    <submittedName>
        <fullName evidence="2">Protein required for attachment to host cells</fullName>
    </submittedName>
</protein>
<keyword evidence="3" id="KW-1185">Reference proteome</keyword>
<dbReference type="Proteomes" id="UP000577362">
    <property type="component" value="Unassembled WGS sequence"/>
</dbReference>
<evidence type="ECO:0000256" key="1">
    <source>
        <dbReference type="SAM" id="MobiDB-lite"/>
    </source>
</evidence>
<evidence type="ECO:0000313" key="2">
    <source>
        <dbReference type="EMBL" id="MBB4019271.1"/>
    </source>
</evidence>
<dbReference type="RefSeq" id="WP_183318016.1">
    <property type="nucleotide sequence ID" value="NZ_JACIEN010000006.1"/>
</dbReference>
<dbReference type="EMBL" id="JACIEN010000006">
    <property type="protein sequence ID" value="MBB4019271.1"/>
    <property type="molecule type" value="Genomic_DNA"/>
</dbReference>
<comment type="caution">
    <text evidence="2">The sequence shown here is derived from an EMBL/GenBank/DDBJ whole genome shotgun (WGS) entry which is preliminary data.</text>
</comment>
<reference evidence="2 3" key="1">
    <citation type="submission" date="2020-08" db="EMBL/GenBank/DDBJ databases">
        <title>Genomic Encyclopedia of Type Strains, Phase IV (KMG-IV): sequencing the most valuable type-strain genomes for metagenomic binning, comparative biology and taxonomic classification.</title>
        <authorList>
            <person name="Goeker M."/>
        </authorList>
    </citation>
    <scope>NUCLEOTIDE SEQUENCE [LARGE SCALE GENOMIC DNA]</scope>
    <source>
        <strain evidence="2 3">DSM 103737</strain>
    </source>
</reference>
<feature type="region of interest" description="Disordered" evidence="1">
    <location>
        <begin position="43"/>
        <end position="70"/>
    </location>
</feature>